<evidence type="ECO:0000256" key="2">
    <source>
        <dbReference type="ARBA" id="ARBA00022676"/>
    </source>
</evidence>
<dbReference type="Pfam" id="PF13641">
    <property type="entry name" value="Glyco_tranf_2_3"/>
    <property type="match status" value="1"/>
</dbReference>
<reference evidence="5 6" key="1">
    <citation type="submission" date="2015-12" db="EMBL/GenBank/DDBJ databases">
        <authorList>
            <person name="Shamseldin A."/>
            <person name="Moawad H."/>
            <person name="Abd El-Rahim W.M."/>
            <person name="Sadowsky M.J."/>
        </authorList>
    </citation>
    <scope>NUCLEOTIDE SEQUENCE [LARGE SCALE GENOMIC DNA]</scope>
    <source>
        <strain evidence="5 6">WF1</strain>
    </source>
</reference>
<evidence type="ECO:0008006" key="7">
    <source>
        <dbReference type="Google" id="ProtNLM"/>
    </source>
</evidence>
<keyword evidence="4" id="KW-1133">Transmembrane helix</keyword>
<dbReference type="CDD" id="cd06438">
    <property type="entry name" value="EpsO_like"/>
    <property type="match status" value="1"/>
</dbReference>
<dbReference type="STRING" id="1420851.AU255_03860"/>
<dbReference type="Proteomes" id="UP000191980">
    <property type="component" value="Unassembled WGS sequence"/>
</dbReference>
<name>A0A1V8M6M4_9GAMM</name>
<organism evidence="5 6">
    <name type="scientific">Methyloprofundus sedimenti</name>
    <dbReference type="NCBI Taxonomy" id="1420851"/>
    <lineage>
        <taxon>Bacteria</taxon>
        <taxon>Pseudomonadati</taxon>
        <taxon>Pseudomonadota</taxon>
        <taxon>Gammaproteobacteria</taxon>
        <taxon>Methylococcales</taxon>
        <taxon>Methylococcaceae</taxon>
        <taxon>Methyloprofundus</taxon>
    </lineage>
</organism>
<keyword evidence="6" id="KW-1185">Reference proteome</keyword>
<evidence type="ECO:0000313" key="6">
    <source>
        <dbReference type="Proteomes" id="UP000191980"/>
    </source>
</evidence>
<dbReference type="Gene3D" id="3.90.550.10">
    <property type="entry name" value="Spore Coat Polysaccharide Biosynthesis Protein SpsA, Chain A"/>
    <property type="match status" value="1"/>
</dbReference>
<dbReference type="OrthoDB" id="9797391at2"/>
<evidence type="ECO:0000256" key="4">
    <source>
        <dbReference type="SAM" id="Phobius"/>
    </source>
</evidence>
<dbReference type="AlphaFoldDB" id="A0A1V8M6M4"/>
<dbReference type="SUPFAM" id="SSF53448">
    <property type="entry name" value="Nucleotide-diphospho-sugar transferases"/>
    <property type="match status" value="1"/>
</dbReference>
<evidence type="ECO:0000256" key="3">
    <source>
        <dbReference type="ARBA" id="ARBA00022679"/>
    </source>
</evidence>
<dbReference type="RefSeq" id="WP_080521659.1">
    <property type="nucleotide sequence ID" value="NZ_LPUF01000001.1"/>
</dbReference>
<dbReference type="PANTHER" id="PTHR43630">
    <property type="entry name" value="POLY-BETA-1,6-N-ACETYL-D-GLUCOSAMINE SYNTHASE"/>
    <property type="match status" value="1"/>
</dbReference>
<comment type="similarity">
    <text evidence="1">Belongs to the glycosyltransferase 2 family.</text>
</comment>
<feature type="transmembrane region" description="Helical" evidence="4">
    <location>
        <begin position="365"/>
        <end position="384"/>
    </location>
</feature>
<dbReference type="InterPro" id="IPR029044">
    <property type="entry name" value="Nucleotide-diphossugar_trans"/>
</dbReference>
<keyword evidence="2" id="KW-0328">Glycosyltransferase</keyword>
<feature type="transmembrane region" description="Helical" evidence="4">
    <location>
        <begin position="331"/>
        <end position="353"/>
    </location>
</feature>
<dbReference type="PANTHER" id="PTHR43630:SF1">
    <property type="entry name" value="POLY-BETA-1,6-N-ACETYL-D-GLUCOSAMINE SYNTHASE"/>
    <property type="match status" value="1"/>
</dbReference>
<evidence type="ECO:0000256" key="1">
    <source>
        <dbReference type="ARBA" id="ARBA00006739"/>
    </source>
</evidence>
<feature type="transmembrane region" description="Helical" evidence="4">
    <location>
        <begin position="295"/>
        <end position="325"/>
    </location>
</feature>
<feature type="transmembrane region" description="Helical" evidence="4">
    <location>
        <begin position="6"/>
        <end position="31"/>
    </location>
</feature>
<evidence type="ECO:0000313" key="5">
    <source>
        <dbReference type="EMBL" id="OQK17043.1"/>
    </source>
</evidence>
<protein>
    <recommendedName>
        <fullName evidence="7">Glycosyl transferase</fullName>
    </recommendedName>
</protein>
<accession>A0A1V8M6M4</accession>
<keyword evidence="4" id="KW-0472">Membrane</keyword>
<gene>
    <name evidence="5" type="ORF">AU255_03860</name>
</gene>
<sequence>MIANEFGVISLAALFSVPLVVIGFELLLALLHKESIDELDDNIGINSAYTILMPAHNEASIIAITLGKLLKQKALAKSIVVVADNCTDKTAEIAQRLGVTVLERFNNKQKGKGFALDYGLNYLKTTQPPEVLIILDADCEIDSHSLKYLFKKCIQQSTPFQSLYLMRQGRNASLKQRVAGFAWLVKNKLRPIAVNKLGLAVTLTGTGMAFPWSVIADINIAHGNIVEDMQLGIDCTLKGFAPVFCEQAIVYSDFPEQSEAETTQRTRWEHGHLMTITQQVPKLMKQALIRRDWRLLGLALDIGVPPLALLVMLSLFGLVFFAGMAHFMGHYAAFFMFSSSFIFFSSMIMLTWWRYGRDYLTLQELCSIPVYIVSKLSIYVSFIFKRQKTWVRTSRGANDKRK</sequence>
<proteinExistence type="inferred from homology"/>
<keyword evidence="3" id="KW-0808">Transferase</keyword>
<dbReference type="EMBL" id="LPUF01000001">
    <property type="protein sequence ID" value="OQK17043.1"/>
    <property type="molecule type" value="Genomic_DNA"/>
</dbReference>
<keyword evidence="4" id="KW-0812">Transmembrane</keyword>
<comment type="caution">
    <text evidence="5">The sequence shown here is derived from an EMBL/GenBank/DDBJ whole genome shotgun (WGS) entry which is preliminary data.</text>
</comment>
<dbReference type="GO" id="GO:0016757">
    <property type="term" value="F:glycosyltransferase activity"/>
    <property type="evidence" value="ECO:0007669"/>
    <property type="project" value="UniProtKB-KW"/>
</dbReference>